<name>A0ABT5T5D6_9RHOB</name>
<evidence type="ECO:0008006" key="3">
    <source>
        <dbReference type="Google" id="ProtNLM"/>
    </source>
</evidence>
<protein>
    <recommendedName>
        <fullName evidence="3">Response regulatory domain-containing protein</fullName>
    </recommendedName>
</protein>
<dbReference type="Proteomes" id="UP001431784">
    <property type="component" value="Unassembled WGS sequence"/>
</dbReference>
<reference evidence="1" key="1">
    <citation type="submission" date="2023-02" db="EMBL/GenBank/DDBJ databases">
        <title>Description of Roseinatronobacter alkalisoli sp. nov., an alkaliphilic bacerium isolated from soda soil.</title>
        <authorList>
            <person name="Wei W."/>
        </authorList>
    </citation>
    <scope>NUCLEOTIDE SEQUENCE</scope>
    <source>
        <strain evidence="1">HJB301</strain>
    </source>
</reference>
<organism evidence="1 2">
    <name type="scientific">Roseinatronobacter alkalisoli</name>
    <dbReference type="NCBI Taxonomy" id="3028235"/>
    <lineage>
        <taxon>Bacteria</taxon>
        <taxon>Pseudomonadati</taxon>
        <taxon>Pseudomonadota</taxon>
        <taxon>Alphaproteobacteria</taxon>
        <taxon>Rhodobacterales</taxon>
        <taxon>Paracoccaceae</taxon>
        <taxon>Roseinatronobacter</taxon>
    </lineage>
</organism>
<keyword evidence="2" id="KW-1185">Reference proteome</keyword>
<accession>A0ABT5T5D6</accession>
<sequence>MTLYHDIHISRAPKRAAAEPGFLARVLARFGYVKATPGPFRASRDRSHGIAVGFDYVAPHLIEDRRIYVVEGKTRPLFALVTKIAAPAMSITSVGSLESAERAIESFSYEKALLVLDIDTLGSTTDAVEKLIAFRRRSPDTPVVIGSSLFARHDFSLARGVIADASVRLPCDCVSVALAIESAVGNSAMRFRAA</sequence>
<evidence type="ECO:0000313" key="1">
    <source>
        <dbReference type="EMBL" id="MDD7970269.1"/>
    </source>
</evidence>
<proteinExistence type="predicted"/>
<evidence type="ECO:0000313" key="2">
    <source>
        <dbReference type="Proteomes" id="UP001431784"/>
    </source>
</evidence>
<comment type="caution">
    <text evidence="1">The sequence shown here is derived from an EMBL/GenBank/DDBJ whole genome shotgun (WGS) entry which is preliminary data.</text>
</comment>
<dbReference type="RefSeq" id="WP_274350864.1">
    <property type="nucleotide sequence ID" value="NZ_JAQZSM010000002.1"/>
</dbReference>
<dbReference type="EMBL" id="JAQZSM010000002">
    <property type="protein sequence ID" value="MDD7970269.1"/>
    <property type="molecule type" value="Genomic_DNA"/>
</dbReference>
<gene>
    <name evidence="1" type="ORF">PUT78_04090</name>
</gene>